<dbReference type="GO" id="GO:0070292">
    <property type="term" value="P:N-acylphosphatidylethanolamine metabolic process"/>
    <property type="evidence" value="ECO:0007669"/>
    <property type="project" value="TreeGrafter"/>
</dbReference>
<evidence type="ECO:0000313" key="7">
    <source>
        <dbReference type="Proteomes" id="UP000515145"/>
    </source>
</evidence>
<dbReference type="GO" id="GO:0005737">
    <property type="term" value="C:cytoplasm"/>
    <property type="evidence" value="ECO:0007669"/>
    <property type="project" value="TreeGrafter"/>
</dbReference>
<dbReference type="Gene3D" id="3.90.1720.10">
    <property type="entry name" value="endopeptidase domain like (from Nostoc punctiforme)"/>
    <property type="match status" value="1"/>
</dbReference>
<evidence type="ECO:0000256" key="1">
    <source>
        <dbReference type="ARBA" id="ARBA00007824"/>
    </source>
</evidence>
<dbReference type="PANTHER" id="PTHR13943:SF77">
    <property type="entry name" value="LRAT DOMAIN-CONTAINING PROTEIN"/>
    <property type="match status" value="1"/>
</dbReference>
<proteinExistence type="inferred from homology"/>
<keyword evidence="7" id="KW-1185">Reference proteome</keyword>
<dbReference type="GO" id="GO:0008970">
    <property type="term" value="F:phospholipase A1 activity"/>
    <property type="evidence" value="ECO:0007669"/>
    <property type="project" value="TreeGrafter"/>
</dbReference>
<dbReference type="AlphaFoldDB" id="A0A6P7JWV1"/>
<organism evidence="7 8">
    <name type="scientific">Parambassis ranga</name>
    <name type="common">Indian glassy fish</name>
    <dbReference type="NCBI Taxonomy" id="210632"/>
    <lineage>
        <taxon>Eukaryota</taxon>
        <taxon>Metazoa</taxon>
        <taxon>Chordata</taxon>
        <taxon>Craniata</taxon>
        <taxon>Vertebrata</taxon>
        <taxon>Euteleostomi</taxon>
        <taxon>Actinopterygii</taxon>
        <taxon>Neopterygii</taxon>
        <taxon>Teleostei</taxon>
        <taxon>Neoteleostei</taxon>
        <taxon>Acanthomorphata</taxon>
        <taxon>Ovalentaria</taxon>
        <taxon>Ambassidae</taxon>
        <taxon>Parambassis</taxon>
    </lineage>
</organism>
<evidence type="ECO:0000256" key="4">
    <source>
        <dbReference type="ARBA" id="ARBA00023098"/>
    </source>
</evidence>
<name>A0A6P7JWV1_9TELE</name>
<dbReference type="InterPro" id="IPR051496">
    <property type="entry name" value="H-rev107_PLA/AT"/>
</dbReference>
<evidence type="ECO:0000256" key="2">
    <source>
        <dbReference type="ARBA" id="ARBA00022679"/>
    </source>
</evidence>
<dbReference type="InParanoid" id="A0A6P7JWV1"/>
<dbReference type="GeneID" id="114448421"/>
<dbReference type="GO" id="GO:0016410">
    <property type="term" value="F:N-acyltransferase activity"/>
    <property type="evidence" value="ECO:0007669"/>
    <property type="project" value="TreeGrafter"/>
</dbReference>
<keyword evidence="3" id="KW-0378">Hydrolase</keyword>
<feature type="chain" id="PRO_5028043542" evidence="5">
    <location>
        <begin position="20"/>
        <end position="184"/>
    </location>
</feature>
<dbReference type="InterPro" id="IPR007053">
    <property type="entry name" value="LRAT_dom"/>
</dbReference>
<comment type="similarity">
    <text evidence="1">Belongs to the H-rev107 family.</text>
</comment>
<dbReference type="Proteomes" id="UP000515145">
    <property type="component" value="Chromosome 16"/>
</dbReference>
<accession>A0A6P7JWV1</accession>
<evidence type="ECO:0000256" key="3">
    <source>
        <dbReference type="ARBA" id="ARBA00022801"/>
    </source>
</evidence>
<sequence length="184" mass="20859">MRTLISVGMILHLVITVNSDTFKFGDILSTRRCADCFKHFAVWVGDRQLDDKESGQNIFHRQGLLKTECIFDTLSNPHNYEKDNYLDGAENITIATDQEITQRIQEKHQNCLMYNPTSRNCEHLATYIRYGIAISEQRGVIARYLCKREGGYESDAQSCEAAEDLLKGLEEDSAKTCDLPTNAG</sequence>
<protein>
    <submittedName>
        <fullName evidence="8">HRAS-like suppressor 2</fullName>
    </submittedName>
</protein>
<dbReference type="PROSITE" id="PS51934">
    <property type="entry name" value="LRAT"/>
    <property type="match status" value="1"/>
</dbReference>
<dbReference type="OrthoDB" id="421951at2759"/>
<dbReference type="Pfam" id="PF04970">
    <property type="entry name" value="LRAT"/>
    <property type="match status" value="1"/>
</dbReference>
<dbReference type="RefSeq" id="XP_028281142.1">
    <property type="nucleotide sequence ID" value="XM_028425341.1"/>
</dbReference>
<gene>
    <name evidence="8" type="primary">LOC114448421</name>
</gene>
<keyword evidence="2" id="KW-0808">Transferase</keyword>
<dbReference type="PANTHER" id="PTHR13943">
    <property type="entry name" value="HRAS-LIKE SUPPRESSOR - RELATED"/>
    <property type="match status" value="1"/>
</dbReference>
<dbReference type="GO" id="GO:0004623">
    <property type="term" value="F:phospholipase A2 activity"/>
    <property type="evidence" value="ECO:0007669"/>
    <property type="project" value="TreeGrafter"/>
</dbReference>
<keyword evidence="5" id="KW-0732">Signal</keyword>
<evidence type="ECO:0000259" key="6">
    <source>
        <dbReference type="PROSITE" id="PS51934"/>
    </source>
</evidence>
<feature type="signal peptide" evidence="5">
    <location>
        <begin position="1"/>
        <end position="19"/>
    </location>
</feature>
<evidence type="ECO:0000313" key="8">
    <source>
        <dbReference type="RefSeq" id="XP_028281142.1"/>
    </source>
</evidence>
<evidence type="ECO:0000256" key="5">
    <source>
        <dbReference type="SAM" id="SignalP"/>
    </source>
</evidence>
<keyword evidence="4" id="KW-0443">Lipid metabolism</keyword>
<reference evidence="8" key="1">
    <citation type="submission" date="2025-08" db="UniProtKB">
        <authorList>
            <consortium name="RefSeq"/>
        </authorList>
    </citation>
    <scope>IDENTIFICATION</scope>
</reference>
<feature type="domain" description="LRAT" evidence="6">
    <location>
        <begin position="29"/>
        <end position="137"/>
    </location>
</feature>